<dbReference type="SMART" id="SM00729">
    <property type="entry name" value="Elp3"/>
    <property type="match status" value="1"/>
</dbReference>
<keyword evidence="4" id="KW-0411">Iron-sulfur</keyword>
<dbReference type="InterPro" id="IPR058240">
    <property type="entry name" value="rSAM_sf"/>
</dbReference>
<evidence type="ECO:0000256" key="1">
    <source>
        <dbReference type="ARBA" id="ARBA00022691"/>
    </source>
</evidence>
<dbReference type="EMBL" id="BAAACP010000006">
    <property type="protein sequence ID" value="GAA0863393.1"/>
    <property type="molecule type" value="Genomic_DNA"/>
</dbReference>
<dbReference type="InterPro" id="IPR006638">
    <property type="entry name" value="Elp3/MiaA/NifB-like_rSAM"/>
</dbReference>
<accession>A0ABN1M2D2</accession>
<organism evidence="6 7">
    <name type="scientific">Paraclostridium tenue</name>
    <dbReference type="NCBI Taxonomy" id="1737"/>
    <lineage>
        <taxon>Bacteria</taxon>
        <taxon>Bacillati</taxon>
        <taxon>Bacillota</taxon>
        <taxon>Clostridia</taxon>
        <taxon>Peptostreptococcales</taxon>
        <taxon>Peptostreptococcaceae</taxon>
        <taxon>Paraclostridium</taxon>
    </lineage>
</organism>
<evidence type="ECO:0000256" key="3">
    <source>
        <dbReference type="ARBA" id="ARBA00023004"/>
    </source>
</evidence>
<evidence type="ECO:0000313" key="7">
    <source>
        <dbReference type="Proteomes" id="UP001400965"/>
    </source>
</evidence>
<gene>
    <name evidence="6" type="ORF">GCM10008917_12600</name>
</gene>
<reference evidence="6 7" key="1">
    <citation type="journal article" date="2019" name="Int. J. Syst. Evol. Microbiol.">
        <title>The Global Catalogue of Microorganisms (GCM) 10K type strain sequencing project: providing services to taxonomists for standard genome sequencing and annotation.</title>
        <authorList>
            <consortium name="The Broad Institute Genomics Platform"/>
            <consortium name="The Broad Institute Genome Sequencing Center for Infectious Disease"/>
            <person name="Wu L."/>
            <person name="Ma J."/>
        </authorList>
    </citation>
    <scope>NUCLEOTIDE SEQUENCE [LARGE SCALE GENOMIC DNA]</scope>
    <source>
        <strain evidence="6 7">JCM 6486</strain>
    </source>
</reference>
<dbReference type="SUPFAM" id="SSF102114">
    <property type="entry name" value="Radical SAM enzymes"/>
    <property type="match status" value="1"/>
</dbReference>
<evidence type="ECO:0000259" key="5">
    <source>
        <dbReference type="SMART" id="SM00729"/>
    </source>
</evidence>
<dbReference type="InterPro" id="IPR013785">
    <property type="entry name" value="Aldolase_TIM"/>
</dbReference>
<comment type="caution">
    <text evidence="6">The sequence shown here is derived from an EMBL/GenBank/DDBJ whole genome shotgun (WGS) entry which is preliminary data.</text>
</comment>
<dbReference type="RefSeq" id="WP_346043993.1">
    <property type="nucleotide sequence ID" value="NZ_BAAACP010000006.1"/>
</dbReference>
<name>A0ABN1M2D2_9FIRM</name>
<dbReference type="SFLD" id="SFLDS00029">
    <property type="entry name" value="Radical_SAM"/>
    <property type="match status" value="1"/>
</dbReference>
<evidence type="ECO:0000313" key="6">
    <source>
        <dbReference type="EMBL" id="GAA0863393.1"/>
    </source>
</evidence>
<keyword evidence="7" id="KW-1185">Reference proteome</keyword>
<dbReference type="PANTHER" id="PTHR43288">
    <property type="entry name" value="BIOTIN SYNTHASE-RELATED PROTEIN, RADICAL SAM SUPERFAMILY"/>
    <property type="match status" value="1"/>
</dbReference>
<evidence type="ECO:0000256" key="4">
    <source>
        <dbReference type="ARBA" id="ARBA00023014"/>
    </source>
</evidence>
<feature type="domain" description="Elp3/MiaA/NifB-like radical SAM core" evidence="5">
    <location>
        <begin position="30"/>
        <end position="224"/>
    </location>
</feature>
<dbReference type="InterPro" id="IPR007197">
    <property type="entry name" value="rSAM"/>
</dbReference>
<dbReference type="PANTHER" id="PTHR43288:SF2">
    <property type="entry name" value="RADICAL SAM CORE DOMAIN-CONTAINING PROTEIN"/>
    <property type="match status" value="1"/>
</dbReference>
<dbReference type="Gene3D" id="3.20.20.70">
    <property type="entry name" value="Aldolase class I"/>
    <property type="match status" value="1"/>
</dbReference>
<dbReference type="Proteomes" id="UP001400965">
    <property type="component" value="Unassembled WGS sequence"/>
</dbReference>
<sequence length="288" mass="33196">MNTNEKIKLAYETKLKNFGYDIEFAYPNQTLALSTTDNECRLGCAHCNGQYLKNMIPISDYEKNLNKRYITSILLSGGCNHGGDVPIEIYIDIIKKLKDKGYKLNSHIGLMNKENIKKICKYLDYVSFDLVFDEDTIKEVYKMNKSKNEYISTYEYIQQYTNVAPHICIGLKGGKIKGEYEIIEYLKENRPNQLTFIVLIPTKNTEYENVKPPQISEVADLLCEARLNLPKTKINLGCMRPRGEYRNLLDSIALECGINKIVLPSRKCRELVKEMKLNVIESKECCIL</sequence>
<keyword evidence="2" id="KW-0479">Metal-binding</keyword>
<keyword evidence="1" id="KW-0949">S-adenosyl-L-methionine</keyword>
<protein>
    <submittedName>
        <fullName evidence="6">Radical SAM protein</fullName>
    </submittedName>
</protein>
<evidence type="ECO:0000256" key="2">
    <source>
        <dbReference type="ARBA" id="ARBA00022723"/>
    </source>
</evidence>
<dbReference type="SFLD" id="SFLDG01113">
    <property type="entry name" value="Uncharacterised_Radical_SAM_Su"/>
    <property type="match status" value="1"/>
</dbReference>
<keyword evidence="3" id="KW-0408">Iron</keyword>
<proteinExistence type="predicted"/>